<organism evidence="3 4">
    <name type="scientific">Diploscapter pachys</name>
    <dbReference type="NCBI Taxonomy" id="2018661"/>
    <lineage>
        <taxon>Eukaryota</taxon>
        <taxon>Metazoa</taxon>
        <taxon>Ecdysozoa</taxon>
        <taxon>Nematoda</taxon>
        <taxon>Chromadorea</taxon>
        <taxon>Rhabditida</taxon>
        <taxon>Rhabditina</taxon>
        <taxon>Rhabditomorpha</taxon>
        <taxon>Rhabditoidea</taxon>
        <taxon>Rhabditidae</taxon>
        <taxon>Diploscapter</taxon>
    </lineage>
</organism>
<proteinExistence type="predicted"/>
<gene>
    <name evidence="3" type="ORF">WR25_15671</name>
</gene>
<dbReference type="AlphaFoldDB" id="A0A2A2JCT6"/>
<dbReference type="InterPro" id="IPR052823">
    <property type="entry name" value="SXP/RAL-2_related"/>
</dbReference>
<protein>
    <recommendedName>
        <fullName evidence="5">SXP/RAL-2 family protein Ani s 5-like cation-binding domain-containing protein</fullName>
    </recommendedName>
</protein>
<dbReference type="PANTHER" id="PTHR21593">
    <property type="entry name" value="PRION-LIKE- Q/N-RICH -DOMAIN-BEARING PROTEIN PROTEIN"/>
    <property type="match status" value="1"/>
</dbReference>
<keyword evidence="4" id="KW-1185">Reference proteome</keyword>
<evidence type="ECO:0008006" key="5">
    <source>
        <dbReference type="Google" id="ProtNLM"/>
    </source>
</evidence>
<evidence type="ECO:0000313" key="3">
    <source>
        <dbReference type="EMBL" id="PAV59332.1"/>
    </source>
</evidence>
<accession>A0A2A2JCT6</accession>
<sequence length="204" mass="23272">MNYSMIRHLALILLPVFTVLTLASNIPPPCGLPPFASKLPQKQGDDLRKIWQNYTNGSNCTQEQKMTFELLGTLTPEERTVVFGPPAIPVEDSFDTVPMFIKTMTPDVKKDFDKIWTDSEMKDEDKYKKLDELASTKFSEPQKANYKVWLEEVKKAKKAVDDRIAKLSKQAKDILKRLIEVRAQEQKIMTEITPALDAELQGLI</sequence>
<reference evidence="3 4" key="1">
    <citation type="journal article" date="2017" name="Curr. Biol.">
        <title>Genome architecture and evolution of a unichromosomal asexual nematode.</title>
        <authorList>
            <person name="Fradin H."/>
            <person name="Zegar C."/>
            <person name="Gutwein M."/>
            <person name="Lucas J."/>
            <person name="Kovtun M."/>
            <person name="Corcoran D."/>
            <person name="Baugh L.R."/>
            <person name="Kiontke K."/>
            <person name="Gunsalus K."/>
            <person name="Fitch D.H."/>
            <person name="Piano F."/>
        </authorList>
    </citation>
    <scope>NUCLEOTIDE SEQUENCE [LARGE SCALE GENOMIC DNA]</scope>
    <source>
        <strain evidence="3">PF1309</strain>
    </source>
</reference>
<dbReference type="PANTHER" id="PTHR21593:SF36">
    <property type="entry name" value="DUF148 DOMAIN-CONTAINING PROTEIN-RELATED"/>
    <property type="match status" value="1"/>
</dbReference>
<evidence type="ECO:0000313" key="4">
    <source>
        <dbReference type="Proteomes" id="UP000218231"/>
    </source>
</evidence>
<evidence type="ECO:0000256" key="1">
    <source>
        <dbReference type="SAM" id="Coils"/>
    </source>
</evidence>
<feature type="signal peptide" evidence="2">
    <location>
        <begin position="1"/>
        <end position="23"/>
    </location>
</feature>
<dbReference type="OrthoDB" id="5856170at2759"/>
<evidence type="ECO:0000256" key="2">
    <source>
        <dbReference type="SAM" id="SignalP"/>
    </source>
</evidence>
<dbReference type="Proteomes" id="UP000218231">
    <property type="component" value="Unassembled WGS sequence"/>
</dbReference>
<feature type="chain" id="PRO_5013330863" description="SXP/RAL-2 family protein Ani s 5-like cation-binding domain-containing protein" evidence="2">
    <location>
        <begin position="24"/>
        <end position="204"/>
    </location>
</feature>
<keyword evidence="1" id="KW-0175">Coiled coil</keyword>
<comment type="caution">
    <text evidence="3">The sequence shown here is derived from an EMBL/GenBank/DDBJ whole genome shotgun (WGS) entry which is preliminary data.</text>
</comment>
<feature type="coiled-coil region" evidence="1">
    <location>
        <begin position="150"/>
        <end position="184"/>
    </location>
</feature>
<dbReference type="EMBL" id="LIAE01010531">
    <property type="protein sequence ID" value="PAV59332.1"/>
    <property type="molecule type" value="Genomic_DNA"/>
</dbReference>
<name>A0A2A2JCT6_9BILA</name>
<keyword evidence="2" id="KW-0732">Signal</keyword>